<dbReference type="OrthoDB" id="9798761at2"/>
<evidence type="ECO:0000259" key="2">
    <source>
        <dbReference type="Pfam" id="PF07510"/>
    </source>
</evidence>
<dbReference type="EMBL" id="AWQQ01000088">
    <property type="protein sequence ID" value="PHJ37535.1"/>
    <property type="molecule type" value="Genomic_DNA"/>
</dbReference>
<reference evidence="3 4" key="1">
    <citation type="submission" date="2013-09" db="EMBL/GenBank/DDBJ databases">
        <title>Biodegradation of hydrocarbons in the deep terrestrial subsurface : characterization of a microbial consortium composed of two Desulfotomaculum species originating from a deep geological formation.</title>
        <authorList>
            <person name="Aullo T."/>
            <person name="Berlendis S."/>
            <person name="Lascourreges J.-F."/>
            <person name="Dessort D."/>
            <person name="Saint-Laurent S."/>
            <person name="Schraauwers B."/>
            <person name="Mas J."/>
            <person name="Magot M."/>
            <person name="Ranchou-Peyruse A."/>
        </authorList>
    </citation>
    <scope>NUCLEOTIDE SEQUENCE [LARGE SCALE GENOMIC DNA]</scope>
    <source>
        <strain evidence="3 4">Bs107</strain>
    </source>
</reference>
<feature type="domain" description="GmrSD restriction endonucleases C-terminal" evidence="2">
    <location>
        <begin position="398"/>
        <end position="533"/>
    </location>
</feature>
<evidence type="ECO:0000313" key="4">
    <source>
        <dbReference type="Proteomes" id="UP000222564"/>
    </source>
</evidence>
<dbReference type="Pfam" id="PF03235">
    <property type="entry name" value="GmrSD_N"/>
    <property type="match status" value="1"/>
</dbReference>
<dbReference type="RefSeq" id="WP_099083564.1">
    <property type="nucleotide sequence ID" value="NZ_AWQQ01000088.1"/>
</dbReference>
<evidence type="ECO:0000313" key="3">
    <source>
        <dbReference type="EMBL" id="PHJ37535.1"/>
    </source>
</evidence>
<name>A0A2C6MD81_9FIRM</name>
<evidence type="ECO:0008006" key="5">
    <source>
        <dbReference type="Google" id="ProtNLM"/>
    </source>
</evidence>
<protein>
    <recommendedName>
        <fullName evidence="5">DUF262 domain-containing protein</fullName>
    </recommendedName>
</protein>
<feature type="domain" description="GmrSD restriction endonucleases N-terminal" evidence="1">
    <location>
        <begin position="10"/>
        <end position="218"/>
    </location>
</feature>
<comment type="caution">
    <text evidence="3">The sequence shown here is derived from an EMBL/GenBank/DDBJ whole genome shotgun (WGS) entry which is preliminary data.</text>
</comment>
<dbReference type="Pfam" id="PF07510">
    <property type="entry name" value="GmrSD_C"/>
    <property type="match status" value="1"/>
</dbReference>
<evidence type="ECO:0000259" key="1">
    <source>
        <dbReference type="Pfam" id="PF03235"/>
    </source>
</evidence>
<dbReference type="InterPro" id="IPR004919">
    <property type="entry name" value="GmrSD_N"/>
</dbReference>
<dbReference type="PANTHER" id="PTHR35149">
    <property type="entry name" value="SLL5132 PROTEIN"/>
    <property type="match status" value="1"/>
</dbReference>
<gene>
    <name evidence="3" type="ORF">P378_14715</name>
</gene>
<keyword evidence="4" id="KW-1185">Reference proteome</keyword>
<dbReference type="PANTHER" id="PTHR35149:SF2">
    <property type="entry name" value="DUF262 DOMAIN-CONTAINING PROTEIN"/>
    <property type="match status" value="1"/>
</dbReference>
<accession>A0A2C6MD81</accession>
<proteinExistence type="predicted"/>
<organism evidence="3 4">
    <name type="scientific">Desulforamulus profundi</name>
    <dbReference type="NCBI Taxonomy" id="1383067"/>
    <lineage>
        <taxon>Bacteria</taxon>
        <taxon>Bacillati</taxon>
        <taxon>Bacillota</taxon>
        <taxon>Clostridia</taxon>
        <taxon>Eubacteriales</taxon>
        <taxon>Peptococcaceae</taxon>
        <taxon>Desulforamulus</taxon>
    </lineage>
</organism>
<dbReference type="AlphaFoldDB" id="A0A2C6MD81"/>
<sequence length="656" mass="76709">MKASETKLQAIIEGNKQYIVPLFQRTYSWEKKDWEMLWKDIMELLEEENPRSHFIGSIVTMPAASVPEGVPKYLLIDGQQRLTTIFILLAALRDKAKQCKQPLLAEEINNTLLVNPYKGGLDHYKLQPTQVDRASFHNIIDGNSISTVDKITGAYQFFERKLRPEHIDAEKIKDIITGKLSIVSIVLDPDDNPYLVFESLNAKGQPLTQSDLIRNYFFMRIHVNEQEKIYNQYWKPMDEALGESLTEFIRHYLMRNGANVKQNDVYFSLKEMINREDALTYLKELSRFAGYYERLLNPMKEEKPMLRKALQRINRIEVNTAYPFLLNCYEDYFNQVITTEEFYEVLKTIENFTIRRFICNVPTNSLNKIFPSLYNQVQEIKAESFASGVKVILQTKKYPKDVEFLARLQDVKLYGSGDRAVKAKLILETFEESYQHKEQVPLEDFSIEHIMPQTLTEDWQNYLGEDWELTHELLLHTIGNLTLTKYNSELSNLDFDSKKQLLQESHLEMNKFFQNASTWKKEDIKKRSEHLAELALKIWPYFGETVSEQTNRSGITGTTPTGLWILGQYFTVSSWRDVLEQTINTIAELEPEKMDLLMKQFPRFIGRDKNKFRAIRTLKNGAFVEVNLSAKDIERFCFQALQAVELSNDDWKVEIV</sequence>
<dbReference type="Proteomes" id="UP000222564">
    <property type="component" value="Unassembled WGS sequence"/>
</dbReference>
<dbReference type="InterPro" id="IPR011089">
    <property type="entry name" value="GmrSD_C"/>
</dbReference>